<keyword evidence="3" id="KW-1185">Reference proteome</keyword>
<sequence length="119" mass="13209">MLACFLLACQQAFGTEFRESREVERIDGNSSPVDGKNLYRREDGTLVELFPEPEAHLQIANSTRRKLGEFLGCAVCTCCDAEKTYCKHLPCCYSINCNVQPFGLCKFVPVVCNCNGCGL</sequence>
<gene>
    <name evidence="2" type="ORF">R1sor_020032</name>
</gene>
<dbReference type="PANTHER" id="PTHR33786:SF2">
    <property type="entry name" value="UBIQUITIN CARBOXYL-TERMINAL HYDROLASE"/>
    <property type="match status" value="1"/>
</dbReference>
<reference evidence="2 3" key="1">
    <citation type="submission" date="2024-09" db="EMBL/GenBank/DDBJ databases">
        <title>Chromosome-scale assembly of Riccia sorocarpa.</title>
        <authorList>
            <person name="Paukszto L."/>
        </authorList>
    </citation>
    <scope>NUCLEOTIDE SEQUENCE [LARGE SCALE GENOMIC DNA]</scope>
    <source>
        <strain evidence="2">LP-2024</strain>
        <tissue evidence="2">Aerial parts of the thallus</tissue>
    </source>
</reference>
<proteinExistence type="predicted"/>
<dbReference type="Proteomes" id="UP001633002">
    <property type="component" value="Unassembled WGS sequence"/>
</dbReference>
<evidence type="ECO:0000313" key="3">
    <source>
        <dbReference type="Proteomes" id="UP001633002"/>
    </source>
</evidence>
<feature type="domain" description="DUF7866" evidence="1">
    <location>
        <begin position="69"/>
        <end position="118"/>
    </location>
</feature>
<organism evidence="2 3">
    <name type="scientific">Riccia sorocarpa</name>
    <dbReference type="NCBI Taxonomy" id="122646"/>
    <lineage>
        <taxon>Eukaryota</taxon>
        <taxon>Viridiplantae</taxon>
        <taxon>Streptophyta</taxon>
        <taxon>Embryophyta</taxon>
        <taxon>Marchantiophyta</taxon>
        <taxon>Marchantiopsida</taxon>
        <taxon>Marchantiidae</taxon>
        <taxon>Marchantiales</taxon>
        <taxon>Ricciaceae</taxon>
        <taxon>Riccia</taxon>
    </lineage>
</organism>
<name>A0ABD3IHV7_9MARC</name>
<evidence type="ECO:0000259" key="1">
    <source>
        <dbReference type="Pfam" id="PF25268"/>
    </source>
</evidence>
<protein>
    <recommendedName>
        <fullName evidence="1">DUF7866 domain-containing protein</fullName>
    </recommendedName>
</protein>
<dbReference type="PANTHER" id="PTHR33786">
    <property type="entry name" value="UBIQUITIN CARBOXYL-TERMINAL HYDROLASE"/>
    <property type="match status" value="1"/>
</dbReference>
<dbReference type="InterPro" id="IPR057188">
    <property type="entry name" value="DUF7866"/>
</dbReference>
<accession>A0ABD3IHV7</accession>
<dbReference type="Pfam" id="PF25268">
    <property type="entry name" value="DUF7866"/>
    <property type="match status" value="1"/>
</dbReference>
<dbReference type="AlphaFoldDB" id="A0ABD3IHV7"/>
<comment type="caution">
    <text evidence="2">The sequence shown here is derived from an EMBL/GenBank/DDBJ whole genome shotgun (WGS) entry which is preliminary data.</text>
</comment>
<dbReference type="EMBL" id="JBJQOH010000001">
    <property type="protein sequence ID" value="KAL3702010.1"/>
    <property type="molecule type" value="Genomic_DNA"/>
</dbReference>
<evidence type="ECO:0000313" key="2">
    <source>
        <dbReference type="EMBL" id="KAL3702010.1"/>
    </source>
</evidence>